<organism evidence="7 8">
    <name type="scientific">Theropithecus gelada</name>
    <name type="common">Gelada baboon</name>
    <dbReference type="NCBI Taxonomy" id="9565"/>
    <lineage>
        <taxon>Eukaryota</taxon>
        <taxon>Metazoa</taxon>
        <taxon>Chordata</taxon>
        <taxon>Craniata</taxon>
        <taxon>Vertebrata</taxon>
        <taxon>Euteleostomi</taxon>
        <taxon>Mammalia</taxon>
        <taxon>Eutheria</taxon>
        <taxon>Euarchontoglires</taxon>
        <taxon>Primates</taxon>
        <taxon>Haplorrhini</taxon>
        <taxon>Catarrhini</taxon>
        <taxon>Cercopithecidae</taxon>
        <taxon>Cercopithecinae</taxon>
        <taxon>Theropithecus</taxon>
    </lineage>
</organism>
<feature type="region of interest" description="Disordered" evidence="5">
    <location>
        <begin position="201"/>
        <end position="232"/>
    </location>
</feature>
<evidence type="ECO:0000256" key="6">
    <source>
        <dbReference type="SAM" id="Phobius"/>
    </source>
</evidence>
<protein>
    <submittedName>
        <fullName evidence="7">Uncharacterized protein</fullName>
    </submittedName>
</protein>
<dbReference type="Proteomes" id="UP000694411">
    <property type="component" value="Chromosome 11"/>
</dbReference>
<evidence type="ECO:0000313" key="8">
    <source>
        <dbReference type="Proteomes" id="UP000694411"/>
    </source>
</evidence>
<evidence type="ECO:0000256" key="4">
    <source>
        <dbReference type="ARBA" id="ARBA00023136"/>
    </source>
</evidence>
<dbReference type="PRINTS" id="PR00259">
    <property type="entry name" value="TMFOUR"/>
</dbReference>
<evidence type="ECO:0000313" key="7">
    <source>
        <dbReference type="Ensembl" id="ENSTGEP00000014895.1"/>
    </source>
</evidence>
<proteinExistence type="predicted"/>
<evidence type="ECO:0000256" key="5">
    <source>
        <dbReference type="SAM" id="MobiDB-lite"/>
    </source>
</evidence>
<dbReference type="Pfam" id="PF00335">
    <property type="entry name" value="Tetraspanin"/>
    <property type="match status" value="1"/>
</dbReference>
<name>A0A8D2F579_THEGE</name>
<keyword evidence="2 6" id="KW-0812">Transmembrane</keyword>
<dbReference type="PANTHER" id="PTHR19282:SF198">
    <property type="entry name" value="TETRASPANIN-11"/>
    <property type="match status" value="1"/>
</dbReference>
<sequence length="232" mass="25132">MALYKTEQDDWLIVYLKHLLLVFNVRFWMRGAAVLAMGIWTLVERSSYLSIVASSTFAASACILIWAGTLVMATSFLGYSTISQEQKGCFSVKFLPVSYHLAELVAGVLAHLSDEQKQHLSRTLTENYGQVGATQIPTSVDRRNRRYTTPYGLEGQADTGSNPDSLLSCLCGPGQPPVPASCCKAVVALCSQPAHPSNVCKGEVSAPAWPPGAPKGLGSGRWAWEKQSTHDP</sequence>
<keyword evidence="4 6" id="KW-0472">Membrane</keyword>
<dbReference type="AlphaFoldDB" id="A0A8D2F579"/>
<reference evidence="7" key="3">
    <citation type="submission" date="2025-09" db="UniProtKB">
        <authorList>
            <consortium name="Ensembl"/>
        </authorList>
    </citation>
    <scope>IDENTIFICATION</scope>
</reference>
<feature type="compositionally biased region" description="Basic and acidic residues" evidence="5">
    <location>
        <begin position="223"/>
        <end position="232"/>
    </location>
</feature>
<feature type="transmembrane region" description="Helical" evidence="6">
    <location>
        <begin position="20"/>
        <end position="43"/>
    </location>
</feature>
<evidence type="ECO:0000256" key="3">
    <source>
        <dbReference type="ARBA" id="ARBA00022989"/>
    </source>
</evidence>
<keyword evidence="3 6" id="KW-1133">Transmembrane helix</keyword>
<evidence type="ECO:0000256" key="2">
    <source>
        <dbReference type="ARBA" id="ARBA00022692"/>
    </source>
</evidence>
<dbReference type="GO" id="GO:0005886">
    <property type="term" value="C:plasma membrane"/>
    <property type="evidence" value="ECO:0007669"/>
    <property type="project" value="TreeGrafter"/>
</dbReference>
<evidence type="ECO:0000256" key="1">
    <source>
        <dbReference type="ARBA" id="ARBA00004141"/>
    </source>
</evidence>
<feature type="transmembrane region" description="Helical" evidence="6">
    <location>
        <begin position="55"/>
        <end position="79"/>
    </location>
</feature>
<comment type="subcellular location">
    <subcellularLocation>
        <location evidence="1">Membrane</location>
        <topology evidence="1">Multi-pass membrane protein</topology>
    </subcellularLocation>
</comment>
<accession>A0A8D2F579</accession>
<dbReference type="InterPro" id="IPR018499">
    <property type="entry name" value="Tetraspanin/Peripherin"/>
</dbReference>
<reference evidence="7" key="2">
    <citation type="submission" date="2025-08" db="UniProtKB">
        <authorList>
            <consortium name="Ensembl"/>
        </authorList>
    </citation>
    <scope>IDENTIFICATION</scope>
</reference>
<dbReference type="PANTHER" id="PTHR19282">
    <property type="entry name" value="TETRASPANIN"/>
    <property type="match status" value="1"/>
</dbReference>
<reference evidence="7" key="1">
    <citation type="submission" date="2018-05" db="EMBL/GenBank/DDBJ databases">
        <title>Whole genome of Theropithecus gelada.</title>
        <authorList>
            <person name="Chiou K.L."/>
            <person name="Snyder-Mackler N."/>
        </authorList>
    </citation>
    <scope>NUCLEOTIDE SEQUENCE [LARGE SCALE GENOMIC DNA]</scope>
</reference>
<keyword evidence="8" id="KW-1185">Reference proteome</keyword>
<dbReference type="Ensembl" id="ENSTGET00000017859.1">
    <property type="protein sequence ID" value="ENSTGEP00000014895.1"/>
    <property type="gene ID" value="ENSTGEG00000012107.1"/>
</dbReference>